<keyword evidence="2" id="KW-1185">Reference proteome</keyword>
<accession>A0AAQ4EFY0</accession>
<sequence length="75" mass="8064">MVMLFARHQGEPVADGRRDRFLPLAASGALSSFRCRLLSCALLTALKTAPRHAPSPSPRVELPAAAALLVVWPTE</sequence>
<comment type="caution">
    <text evidence="1">The sequence shown here is derived from an EMBL/GenBank/DDBJ whole genome shotgun (WGS) entry which is preliminary data.</text>
</comment>
<dbReference type="EMBL" id="JARKHS020016448">
    <property type="protein sequence ID" value="KAK8773697.1"/>
    <property type="molecule type" value="Genomic_DNA"/>
</dbReference>
<dbReference type="AlphaFoldDB" id="A0AAQ4EFY0"/>
<gene>
    <name evidence="1" type="ORF">V5799_011769</name>
</gene>
<dbReference type="Proteomes" id="UP001321473">
    <property type="component" value="Unassembled WGS sequence"/>
</dbReference>
<organism evidence="1 2">
    <name type="scientific">Amblyomma americanum</name>
    <name type="common">Lone star tick</name>
    <dbReference type="NCBI Taxonomy" id="6943"/>
    <lineage>
        <taxon>Eukaryota</taxon>
        <taxon>Metazoa</taxon>
        <taxon>Ecdysozoa</taxon>
        <taxon>Arthropoda</taxon>
        <taxon>Chelicerata</taxon>
        <taxon>Arachnida</taxon>
        <taxon>Acari</taxon>
        <taxon>Parasitiformes</taxon>
        <taxon>Ixodida</taxon>
        <taxon>Ixodoidea</taxon>
        <taxon>Ixodidae</taxon>
        <taxon>Amblyomminae</taxon>
        <taxon>Amblyomma</taxon>
    </lineage>
</organism>
<proteinExistence type="predicted"/>
<evidence type="ECO:0000313" key="1">
    <source>
        <dbReference type="EMBL" id="KAK8773697.1"/>
    </source>
</evidence>
<evidence type="ECO:0000313" key="2">
    <source>
        <dbReference type="Proteomes" id="UP001321473"/>
    </source>
</evidence>
<name>A0AAQ4EFY0_AMBAM</name>
<reference evidence="1 2" key="1">
    <citation type="journal article" date="2023" name="Arcadia Sci">
        <title>De novo assembly of a long-read Amblyomma americanum tick genome.</title>
        <authorList>
            <person name="Chou S."/>
            <person name="Poskanzer K.E."/>
            <person name="Rollins M."/>
            <person name="Thuy-Boun P.S."/>
        </authorList>
    </citation>
    <scope>NUCLEOTIDE SEQUENCE [LARGE SCALE GENOMIC DNA]</scope>
    <source>
        <strain evidence="1">F_SG_1</strain>
        <tissue evidence="1">Salivary glands</tissue>
    </source>
</reference>
<protein>
    <submittedName>
        <fullName evidence="1">Uncharacterized protein</fullName>
    </submittedName>
</protein>